<reference evidence="1" key="1">
    <citation type="submission" date="2018-12" db="EMBL/GenBank/DDBJ databases">
        <title>Novel natural products biosynthetic potential of the class Ktedonobacteria.</title>
        <authorList>
            <person name="Zheng Y."/>
            <person name="Saitou A."/>
            <person name="Wang C.M."/>
            <person name="Toyoda A."/>
            <person name="Minakuchi Y."/>
            <person name="Sekiguchi Y."/>
            <person name="Ueda K."/>
            <person name="Takano H."/>
            <person name="Sakai Y."/>
            <person name="Yokota A."/>
            <person name="Yabe S."/>
        </authorList>
    </citation>
    <scope>NUCLEOTIDE SEQUENCE</scope>
    <source>
        <strain evidence="1">A3-2</strain>
    </source>
</reference>
<dbReference type="AlphaFoldDB" id="A0A455T520"/>
<name>A0A455T520_9CHLR</name>
<protein>
    <submittedName>
        <fullName evidence="1">Uncharacterized protein</fullName>
    </submittedName>
</protein>
<evidence type="ECO:0000313" key="1">
    <source>
        <dbReference type="EMBL" id="BBH95148.1"/>
    </source>
</evidence>
<accession>A0A455T520</accession>
<dbReference type="EMBL" id="AP019377">
    <property type="protein sequence ID" value="BBH95148.1"/>
    <property type="molecule type" value="Genomic_DNA"/>
</dbReference>
<organism evidence="1">
    <name type="scientific">Thermogemmatispora argillosa</name>
    <dbReference type="NCBI Taxonomy" id="2045280"/>
    <lineage>
        <taxon>Bacteria</taxon>
        <taxon>Bacillati</taxon>
        <taxon>Chloroflexota</taxon>
        <taxon>Ktedonobacteria</taxon>
        <taxon>Thermogemmatisporales</taxon>
        <taxon>Thermogemmatisporaceae</taxon>
        <taxon>Thermogemmatispora</taxon>
    </lineage>
</organism>
<gene>
    <name evidence="1" type="ORF">KTA_33470</name>
</gene>
<sequence length="112" mass="12842">MPLSYRDMEWYRLHEAEPPAWEQPQRFPDEAPCPIWLVPPAHRAARVADILAAVEQATGAGPSEQEAERLLELLPGWLTRLGVRWDPQEGLRWWSCPSGPLVVWRRAVSKHA</sequence>
<proteinExistence type="predicted"/>